<evidence type="ECO:0000313" key="2">
    <source>
        <dbReference type="EMBL" id="PFH52398.1"/>
    </source>
</evidence>
<gene>
    <name evidence="2" type="ORF">AMATHDRAFT_56953</name>
</gene>
<evidence type="ECO:0000313" key="3">
    <source>
        <dbReference type="Proteomes" id="UP000242287"/>
    </source>
</evidence>
<feature type="region of interest" description="Disordered" evidence="1">
    <location>
        <begin position="272"/>
        <end position="313"/>
    </location>
</feature>
<feature type="compositionally biased region" description="Polar residues" evidence="1">
    <location>
        <begin position="521"/>
        <end position="542"/>
    </location>
</feature>
<name>A0A2A9NQL7_9AGAR</name>
<dbReference type="AlphaFoldDB" id="A0A2A9NQL7"/>
<evidence type="ECO:0000256" key="1">
    <source>
        <dbReference type="SAM" id="MobiDB-lite"/>
    </source>
</evidence>
<feature type="region of interest" description="Disordered" evidence="1">
    <location>
        <begin position="423"/>
        <end position="546"/>
    </location>
</feature>
<dbReference type="EMBL" id="KZ301979">
    <property type="protein sequence ID" value="PFH52398.1"/>
    <property type="molecule type" value="Genomic_DNA"/>
</dbReference>
<dbReference type="OrthoDB" id="3230530at2759"/>
<organism evidence="2 3">
    <name type="scientific">Amanita thiersii Skay4041</name>
    <dbReference type="NCBI Taxonomy" id="703135"/>
    <lineage>
        <taxon>Eukaryota</taxon>
        <taxon>Fungi</taxon>
        <taxon>Dikarya</taxon>
        <taxon>Basidiomycota</taxon>
        <taxon>Agaricomycotina</taxon>
        <taxon>Agaricomycetes</taxon>
        <taxon>Agaricomycetidae</taxon>
        <taxon>Agaricales</taxon>
        <taxon>Pluteineae</taxon>
        <taxon>Amanitaceae</taxon>
        <taxon>Amanita</taxon>
    </lineage>
</organism>
<accession>A0A2A9NQL7</accession>
<sequence length="590" mass="65240">MVHVVLSSPKGNQGLRYFPHSGYLGLTPVKVEGVVGTRVDAEQKILNAKSLSVSVRCYETRHGRINILQSNLLVDYTQVLWSKGDEVEYEAISNMEFPFEITLPVEIAGFSTCVFVDYRCVWRVEAVLEHTPIYGVGNRQVKHFELPLIRYDVPPLQPVSSSVFLHSPTHNPKATRIRYCVHAPTTPIGPLDFVSIPIHLQPLDSGTYIRGATLTVERRIQFNDIPTTTIPQQALSRMNTLHVTKPARASLHSPFPTMSSASLASYSSLTTQQTSNNDMSSTTSLLSRHAHASYSKKRPSTAPGVSPFSFQASSSPKAVSNLIAGTESSGHFAKDSDGIWHKTLVLHWPAAKSHSRWAIGETIQSNLVSVKFFVRVKIVVSSPSGVETIELEEKELLVVSTNETERQSAINKYNEITKAAIVRSASKSPRRPKKDLEGLQLKSSHVENDSPKAGPSTSTLKRPHTSVGPSDKMSKKILPPSPTRSYPEKENSSSHASWKSRSDVHGRPNTVAKTDIVSPKLANTPSGSSSKTATTCIEGSNADTEDMREWEAELTRIEMRSRRSSDFLRFFRRRKRSVGGPVPTPDKQKR</sequence>
<dbReference type="STRING" id="703135.A0A2A9NQL7"/>
<feature type="compositionally biased region" description="Polar residues" evidence="1">
    <location>
        <begin position="276"/>
        <end position="286"/>
    </location>
</feature>
<feature type="compositionally biased region" description="Basic residues" evidence="1">
    <location>
        <begin position="288"/>
        <end position="299"/>
    </location>
</feature>
<protein>
    <submittedName>
        <fullName evidence="2">Uncharacterized protein</fullName>
    </submittedName>
</protein>
<reference evidence="2 3" key="1">
    <citation type="submission" date="2014-02" db="EMBL/GenBank/DDBJ databases">
        <title>Transposable element dynamics among asymbiotic and ectomycorrhizal Amanita fungi.</title>
        <authorList>
            <consortium name="DOE Joint Genome Institute"/>
            <person name="Hess J."/>
            <person name="Skrede I."/>
            <person name="Wolfe B."/>
            <person name="LaButti K."/>
            <person name="Ohm R.A."/>
            <person name="Grigoriev I.V."/>
            <person name="Pringle A."/>
        </authorList>
    </citation>
    <scope>NUCLEOTIDE SEQUENCE [LARGE SCALE GENOMIC DNA]</scope>
    <source>
        <strain evidence="2 3">SKay4041</strain>
    </source>
</reference>
<proteinExistence type="predicted"/>
<dbReference type="Proteomes" id="UP000242287">
    <property type="component" value="Unassembled WGS sequence"/>
</dbReference>
<keyword evidence="3" id="KW-1185">Reference proteome</keyword>